<reference evidence="2 3" key="1">
    <citation type="submission" date="2024-05" db="EMBL/GenBank/DDBJ databases">
        <authorList>
            <person name="Zhao H."/>
            <person name="Xu Y."/>
            <person name="Lin S."/>
            <person name="Spain J.C."/>
            <person name="Zhou N.-Y."/>
        </authorList>
    </citation>
    <scope>NUCLEOTIDE SEQUENCE [LARGE SCALE GENOMIC DNA]</scope>
    <source>
        <strain evidence="2 3">NEAU-NG30</strain>
    </source>
</reference>
<dbReference type="InterPro" id="IPR029058">
    <property type="entry name" value="AB_hydrolase_fold"/>
</dbReference>
<dbReference type="Pfam" id="PF12697">
    <property type="entry name" value="Abhydrolase_6"/>
    <property type="match status" value="1"/>
</dbReference>
<sequence>MPEPTRRTVLQAAPAAGLPRPSPGHRVTTFVFAAGANGVSAAPAELVLRGHRGVGVDLAGHQFRLSYQAPQDLAAFATERSPLAGVTVADQVAATVDVVRRAAAHGPVVLVGASIGGAAITLVADAVPHLIDLLVYDAAFCCVDLPTPDEYLKTPEAAASAIGDLLGFVAADPAVTGAIRCNWRTADRALLAAAKNAFMAEATDAEFFTFLNGMAPDELPAKGSTPARGDRTRWGRVPRVYVRHLRDRVIPLALQNRMIREADAATPGNRFRVFDLDTSHVPDTRKLAELAGIYDELA</sequence>
<dbReference type="SUPFAM" id="SSF53474">
    <property type="entry name" value="alpha/beta-Hydrolases"/>
    <property type="match status" value="1"/>
</dbReference>
<dbReference type="Gene3D" id="3.40.50.1820">
    <property type="entry name" value="alpha/beta hydrolase"/>
    <property type="match status" value="1"/>
</dbReference>
<evidence type="ECO:0000313" key="3">
    <source>
        <dbReference type="Proteomes" id="UP001440984"/>
    </source>
</evidence>
<organism evidence="2 3">
    <name type="scientific">Amycolatopsis melonis</name>
    <dbReference type="NCBI Taxonomy" id="3156488"/>
    <lineage>
        <taxon>Bacteria</taxon>
        <taxon>Bacillati</taxon>
        <taxon>Actinomycetota</taxon>
        <taxon>Actinomycetes</taxon>
        <taxon>Pseudonocardiales</taxon>
        <taxon>Pseudonocardiaceae</taxon>
        <taxon>Amycolatopsis</taxon>
    </lineage>
</organism>
<evidence type="ECO:0000313" key="2">
    <source>
        <dbReference type="EMBL" id="MEQ0559237.1"/>
    </source>
</evidence>
<dbReference type="InterPro" id="IPR000073">
    <property type="entry name" value="AB_hydrolase_1"/>
</dbReference>
<feature type="domain" description="AB hydrolase-1" evidence="1">
    <location>
        <begin position="46"/>
        <end position="282"/>
    </location>
</feature>
<dbReference type="RefSeq" id="WP_348949149.1">
    <property type="nucleotide sequence ID" value="NZ_JBDZYD010000003.1"/>
</dbReference>
<keyword evidence="2" id="KW-0378">Hydrolase</keyword>
<proteinExistence type="predicted"/>
<dbReference type="EMBL" id="JBDZYD010000003">
    <property type="protein sequence ID" value="MEQ0559237.1"/>
    <property type="molecule type" value="Genomic_DNA"/>
</dbReference>
<evidence type="ECO:0000259" key="1">
    <source>
        <dbReference type="Pfam" id="PF12697"/>
    </source>
</evidence>
<keyword evidence="3" id="KW-1185">Reference proteome</keyword>
<name>A0ABV0LCX9_9PSEU</name>
<dbReference type="GO" id="GO:0016787">
    <property type="term" value="F:hydrolase activity"/>
    <property type="evidence" value="ECO:0007669"/>
    <property type="project" value="UniProtKB-KW"/>
</dbReference>
<protein>
    <submittedName>
        <fullName evidence="2">Alpha/beta fold hydrolase</fullName>
    </submittedName>
</protein>
<accession>A0ABV0LCX9</accession>
<gene>
    <name evidence="2" type="ORF">ABJI51_09165</name>
</gene>
<dbReference type="Proteomes" id="UP001440984">
    <property type="component" value="Unassembled WGS sequence"/>
</dbReference>
<comment type="caution">
    <text evidence="2">The sequence shown here is derived from an EMBL/GenBank/DDBJ whole genome shotgun (WGS) entry which is preliminary data.</text>
</comment>